<feature type="region of interest" description="Disordered" evidence="1">
    <location>
        <begin position="119"/>
        <end position="138"/>
    </location>
</feature>
<dbReference type="Pfam" id="PF11950">
    <property type="entry name" value="DUF3467"/>
    <property type="match status" value="1"/>
</dbReference>
<evidence type="ECO:0000313" key="3">
    <source>
        <dbReference type="Proteomes" id="UP000266693"/>
    </source>
</evidence>
<gene>
    <name evidence="2" type="ORF">D1610_00095</name>
</gene>
<protein>
    <submittedName>
        <fullName evidence="2">DUF3467 domain-containing protein</fullName>
    </submittedName>
</protein>
<organism evidence="2 3">
    <name type="scientific">Sphingomonas gilva</name>
    <dbReference type="NCBI Taxonomy" id="2305907"/>
    <lineage>
        <taxon>Bacteria</taxon>
        <taxon>Pseudomonadati</taxon>
        <taxon>Pseudomonadota</taxon>
        <taxon>Alphaproteobacteria</taxon>
        <taxon>Sphingomonadales</taxon>
        <taxon>Sphingomonadaceae</taxon>
        <taxon>Sphingomonas</taxon>
    </lineage>
</organism>
<reference evidence="2 3" key="1">
    <citation type="submission" date="2018-08" db="EMBL/GenBank/DDBJ databases">
        <title>The multiple taxonomic identification of Sphingomonas gilva.</title>
        <authorList>
            <person name="Zhu D."/>
            <person name="Zheng S."/>
        </authorList>
    </citation>
    <scope>NUCLEOTIDE SEQUENCE [LARGE SCALE GENOMIC DNA]</scope>
    <source>
        <strain evidence="2 3">ZDH117</strain>
    </source>
</reference>
<dbReference type="EMBL" id="QWLV01000001">
    <property type="protein sequence ID" value="RHW19383.1"/>
    <property type="molecule type" value="Genomic_DNA"/>
</dbReference>
<proteinExistence type="predicted"/>
<comment type="caution">
    <text evidence="2">The sequence shown here is derived from an EMBL/GenBank/DDBJ whole genome shotgun (WGS) entry which is preliminary data.</text>
</comment>
<dbReference type="InterPro" id="IPR021857">
    <property type="entry name" value="DUF3467"/>
</dbReference>
<sequence>MTATPQTQTQGACAGEGGGFRHERPPLACYANYFEVGHNAFEFLLDAGQLEPQSGEVQLLSRIAVSPVHAKLLAQLLNQSIDQFERKHQEIPDIAPGANDGDLAFTHPSEFERRAIDARRRPIAATRDGSALPASTER</sequence>
<accession>A0A396RY28</accession>
<name>A0A396RY28_9SPHN</name>
<dbReference type="OrthoDB" id="7574888at2"/>
<evidence type="ECO:0000256" key="1">
    <source>
        <dbReference type="SAM" id="MobiDB-lite"/>
    </source>
</evidence>
<dbReference type="Proteomes" id="UP000266693">
    <property type="component" value="Unassembled WGS sequence"/>
</dbReference>
<keyword evidence="3" id="KW-1185">Reference proteome</keyword>
<evidence type="ECO:0000313" key="2">
    <source>
        <dbReference type="EMBL" id="RHW19383.1"/>
    </source>
</evidence>
<dbReference type="AlphaFoldDB" id="A0A396RY28"/>
<dbReference type="RefSeq" id="WP_118862890.1">
    <property type="nucleotide sequence ID" value="NZ_QWLV01000001.1"/>
</dbReference>